<dbReference type="RefSeq" id="WP_378024522.1">
    <property type="nucleotide sequence ID" value="NZ_JBHSKG010000023.1"/>
</dbReference>
<dbReference type="InterPro" id="IPR015797">
    <property type="entry name" value="NUDIX_hydrolase-like_dom_sf"/>
</dbReference>
<gene>
    <name evidence="5" type="ORF">ACFPK1_29525</name>
</gene>
<keyword evidence="6" id="KW-1185">Reference proteome</keyword>
<dbReference type="Proteomes" id="UP001596175">
    <property type="component" value="Unassembled WGS sequence"/>
</dbReference>
<dbReference type="InterPro" id="IPR020476">
    <property type="entry name" value="Nudix_hydrolase"/>
</dbReference>
<dbReference type="PRINTS" id="PR00502">
    <property type="entry name" value="NUDIXFAMILY"/>
</dbReference>
<dbReference type="GO" id="GO:0016787">
    <property type="term" value="F:hydrolase activity"/>
    <property type="evidence" value="ECO:0007669"/>
    <property type="project" value="UniProtKB-KW"/>
</dbReference>
<sequence length="143" mass="15437">MTESPLHSVSVAGVAFDEDGRVLLIRRQDNGQWQAPGGVLELAETPQQGVVREVFEETGVLVEVERLTGVYKNLVKGVVALVFRCHPISGQPTSSDEAAEVAWVPLNAGTDRMNPAFAVRVFDASREAGPPVPCRIHDGVHLL</sequence>
<organism evidence="5 6">
    <name type="scientific">Actinomycetospora rhizophila</name>
    <dbReference type="NCBI Taxonomy" id="1416876"/>
    <lineage>
        <taxon>Bacteria</taxon>
        <taxon>Bacillati</taxon>
        <taxon>Actinomycetota</taxon>
        <taxon>Actinomycetes</taxon>
        <taxon>Pseudonocardiales</taxon>
        <taxon>Pseudonocardiaceae</taxon>
        <taxon>Actinomycetospora</taxon>
    </lineage>
</organism>
<protein>
    <submittedName>
        <fullName evidence="5">NUDIX hydrolase</fullName>
    </submittedName>
</protein>
<dbReference type="PANTHER" id="PTHR43736:SF1">
    <property type="entry name" value="DIHYDRONEOPTERIN TRIPHOSPHATE DIPHOSPHATASE"/>
    <property type="match status" value="1"/>
</dbReference>
<dbReference type="SUPFAM" id="SSF55811">
    <property type="entry name" value="Nudix"/>
    <property type="match status" value="1"/>
</dbReference>
<evidence type="ECO:0000256" key="3">
    <source>
        <dbReference type="RuleBase" id="RU003476"/>
    </source>
</evidence>
<reference evidence="6" key="1">
    <citation type="journal article" date="2019" name="Int. J. Syst. Evol. Microbiol.">
        <title>The Global Catalogue of Microorganisms (GCM) 10K type strain sequencing project: providing services to taxonomists for standard genome sequencing and annotation.</title>
        <authorList>
            <consortium name="The Broad Institute Genomics Platform"/>
            <consortium name="The Broad Institute Genome Sequencing Center for Infectious Disease"/>
            <person name="Wu L."/>
            <person name="Ma J."/>
        </authorList>
    </citation>
    <scope>NUCLEOTIDE SEQUENCE [LARGE SCALE GENOMIC DNA]</scope>
    <source>
        <strain evidence="6">XZYJ18</strain>
    </source>
</reference>
<dbReference type="InterPro" id="IPR000086">
    <property type="entry name" value="NUDIX_hydrolase_dom"/>
</dbReference>
<comment type="similarity">
    <text evidence="1 3">Belongs to the Nudix hydrolase family.</text>
</comment>
<comment type="caution">
    <text evidence="5">The sequence shown here is derived from an EMBL/GenBank/DDBJ whole genome shotgun (WGS) entry which is preliminary data.</text>
</comment>
<proteinExistence type="inferred from homology"/>
<dbReference type="Gene3D" id="3.90.79.10">
    <property type="entry name" value="Nucleoside Triphosphate Pyrophosphohydrolase"/>
    <property type="match status" value="1"/>
</dbReference>
<dbReference type="PANTHER" id="PTHR43736">
    <property type="entry name" value="ADP-RIBOSE PYROPHOSPHATASE"/>
    <property type="match status" value="1"/>
</dbReference>
<evidence type="ECO:0000259" key="4">
    <source>
        <dbReference type="PROSITE" id="PS51462"/>
    </source>
</evidence>
<keyword evidence="2 3" id="KW-0378">Hydrolase</keyword>
<dbReference type="PROSITE" id="PS00893">
    <property type="entry name" value="NUDIX_BOX"/>
    <property type="match status" value="1"/>
</dbReference>
<feature type="domain" description="Nudix hydrolase" evidence="4">
    <location>
        <begin position="5"/>
        <end position="127"/>
    </location>
</feature>
<evidence type="ECO:0000256" key="1">
    <source>
        <dbReference type="ARBA" id="ARBA00005582"/>
    </source>
</evidence>
<evidence type="ECO:0000313" key="5">
    <source>
        <dbReference type="EMBL" id="MFC5142401.1"/>
    </source>
</evidence>
<dbReference type="EMBL" id="JBHSKG010000023">
    <property type="protein sequence ID" value="MFC5142401.1"/>
    <property type="molecule type" value="Genomic_DNA"/>
</dbReference>
<evidence type="ECO:0000313" key="6">
    <source>
        <dbReference type="Proteomes" id="UP001596175"/>
    </source>
</evidence>
<evidence type="ECO:0000256" key="2">
    <source>
        <dbReference type="ARBA" id="ARBA00022801"/>
    </source>
</evidence>
<dbReference type="InterPro" id="IPR020084">
    <property type="entry name" value="NUDIX_hydrolase_CS"/>
</dbReference>
<name>A0ABV9ZPJ1_9PSEU</name>
<accession>A0ABV9ZPJ1</accession>
<dbReference type="Pfam" id="PF00293">
    <property type="entry name" value="NUDIX"/>
    <property type="match status" value="1"/>
</dbReference>
<dbReference type="PROSITE" id="PS51462">
    <property type="entry name" value="NUDIX"/>
    <property type="match status" value="1"/>
</dbReference>